<reference evidence="2 3" key="1">
    <citation type="journal article" date="2020" name="Nature">
        <title>Six reference-quality genomes reveal evolution of bat adaptations.</title>
        <authorList>
            <person name="Jebb D."/>
            <person name="Huang Z."/>
            <person name="Pippel M."/>
            <person name="Hughes G.M."/>
            <person name="Lavrichenko K."/>
            <person name="Devanna P."/>
            <person name="Winkler S."/>
            <person name="Jermiin L.S."/>
            <person name="Skirmuntt E.C."/>
            <person name="Katzourakis A."/>
            <person name="Burkitt-Gray L."/>
            <person name="Ray D.A."/>
            <person name="Sullivan K.A.M."/>
            <person name="Roscito J.G."/>
            <person name="Kirilenko B.M."/>
            <person name="Davalos L.M."/>
            <person name="Corthals A.P."/>
            <person name="Power M.L."/>
            <person name="Jones G."/>
            <person name="Ransome R.D."/>
            <person name="Dechmann D.K.N."/>
            <person name="Locatelli A.G."/>
            <person name="Puechmaille S.J."/>
            <person name="Fedrigo O."/>
            <person name="Jarvis E.D."/>
            <person name="Hiller M."/>
            <person name="Vernes S.C."/>
            <person name="Myers E.W."/>
            <person name="Teeling E.C."/>
        </authorList>
    </citation>
    <scope>NUCLEOTIDE SEQUENCE [LARGE SCALE GENOMIC DNA]</scope>
    <source>
        <strain evidence="2">MRhiFer1</strain>
        <tissue evidence="2">Lung</tissue>
    </source>
</reference>
<protein>
    <submittedName>
        <fullName evidence="2">Keratin 10</fullName>
    </submittedName>
</protein>
<keyword evidence="2" id="KW-0416">Keratin</keyword>
<dbReference type="GO" id="GO:0005882">
    <property type="term" value="C:intermediate filament"/>
    <property type="evidence" value="ECO:0007669"/>
    <property type="project" value="UniProtKB-KW"/>
</dbReference>
<feature type="region of interest" description="Disordered" evidence="1">
    <location>
        <begin position="1"/>
        <end position="29"/>
    </location>
</feature>
<organism evidence="2 3">
    <name type="scientific">Rhinolophus ferrumequinum</name>
    <name type="common">Greater horseshoe bat</name>
    <dbReference type="NCBI Taxonomy" id="59479"/>
    <lineage>
        <taxon>Eukaryota</taxon>
        <taxon>Metazoa</taxon>
        <taxon>Chordata</taxon>
        <taxon>Craniata</taxon>
        <taxon>Vertebrata</taxon>
        <taxon>Euteleostomi</taxon>
        <taxon>Mammalia</taxon>
        <taxon>Eutheria</taxon>
        <taxon>Laurasiatheria</taxon>
        <taxon>Chiroptera</taxon>
        <taxon>Yinpterochiroptera</taxon>
        <taxon>Rhinolophoidea</taxon>
        <taxon>Rhinolophidae</taxon>
        <taxon>Rhinolophinae</taxon>
        <taxon>Rhinolophus</taxon>
    </lineage>
</organism>
<comment type="caution">
    <text evidence="2">The sequence shown here is derived from an EMBL/GenBank/DDBJ whole genome shotgun (WGS) entry which is preliminary data.</text>
</comment>
<dbReference type="Proteomes" id="UP000585614">
    <property type="component" value="Unassembled WGS sequence"/>
</dbReference>
<name>A0A7J7TEB1_RHIFE</name>
<gene>
    <name evidence="2" type="ORF">mRhiFer1_007500</name>
</gene>
<evidence type="ECO:0000313" key="2">
    <source>
        <dbReference type="EMBL" id="KAF6298790.1"/>
    </source>
</evidence>
<dbReference type="AlphaFoldDB" id="A0A7J7TEB1"/>
<evidence type="ECO:0000313" key="3">
    <source>
        <dbReference type="Proteomes" id="UP000585614"/>
    </source>
</evidence>
<dbReference type="EMBL" id="JACAGC010000020">
    <property type="protein sequence ID" value="KAF6298790.1"/>
    <property type="molecule type" value="Genomic_DNA"/>
</dbReference>
<sequence length="60" mass="6523">MAAAPPVAATSPLPGPLESPPLRDQDTNKTRVIKTIIEEVAPDGRVLSSMVESETKRQYY</sequence>
<accession>A0A7J7TEB1</accession>
<proteinExistence type="predicted"/>
<evidence type="ECO:0000256" key="1">
    <source>
        <dbReference type="SAM" id="MobiDB-lite"/>
    </source>
</evidence>